<evidence type="ECO:0000313" key="4">
    <source>
        <dbReference type="EMBL" id="XBH16749.1"/>
    </source>
</evidence>
<dbReference type="SMART" id="SM00028">
    <property type="entry name" value="TPR"/>
    <property type="match status" value="3"/>
</dbReference>
<evidence type="ECO:0000256" key="3">
    <source>
        <dbReference type="PROSITE-ProRule" id="PRU00339"/>
    </source>
</evidence>
<organism evidence="4">
    <name type="scientific">Telmatobacter sp. DSM 110680</name>
    <dbReference type="NCBI Taxonomy" id="3036704"/>
    <lineage>
        <taxon>Bacteria</taxon>
        <taxon>Pseudomonadati</taxon>
        <taxon>Acidobacteriota</taxon>
        <taxon>Terriglobia</taxon>
        <taxon>Terriglobales</taxon>
        <taxon>Acidobacteriaceae</taxon>
        <taxon>Telmatobacter</taxon>
    </lineage>
</organism>
<protein>
    <submittedName>
        <fullName evidence="4">Tetratricopeptide repeat protein</fullName>
    </submittedName>
</protein>
<evidence type="ECO:0000256" key="2">
    <source>
        <dbReference type="ARBA" id="ARBA00022803"/>
    </source>
</evidence>
<dbReference type="InterPro" id="IPR047150">
    <property type="entry name" value="SGT"/>
</dbReference>
<reference evidence="4" key="1">
    <citation type="submission" date="2023-03" db="EMBL/GenBank/DDBJ databases">
        <title>Edaphobacter sp.</title>
        <authorList>
            <person name="Huber K.J."/>
            <person name="Papendorf J."/>
            <person name="Pilke C."/>
            <person name="Bunk B."/>
            <person name="Sproeer C."/>
            <person name="Pester M."/>
        </authorList>
    </citation>
    <scope>NUCLEOTIDE SEQUENCE</scope>
    <source>
        <strain evidence="4">DSM 110680</strain>
    </source>
</reference>
<dbReference type="PROSITE" id="PS50005">
    <property type="entry name" value="TPR"/>
    <property type="match status" value="2"/>
</dbReference>
<evidence type="ECO:0000256" key="1">
    <source>
        <dbReference type="ARBA" id="ARBA00022737"/>
    </source>
</evidence>
<dbReference type="GO" id="GO:0006620">
    <property type="term" value="P:post-translational protein targeting to endoplasmic reticulum membrane"/>
    <property type="evidence" value="ECO:0007669"/>
    <property type="project" value="TreeGrafter"/>
</dbReference>
<dbReference type="RefSeq" id="WP_348261977.1">
    <property type="nucleotide sequence ID" value="NZ_CP121196.1"/>
</dbReference>
<name>A0AAU7DHG0_9BACT</name>
<dbReference type="Gene3D" id="1.25.40.10">
    <property type="entry name" value="Tetratricopeptide repeat domain"/>
    <property type="match status" value="1"/>
</dbReference>
<feature type="repeat" description="TPR" evidence="3">
    <location>
        <begin position="124"/>
        <end position="157"/>
    </location>
</feature>
<feature type="repeat" description="TPR" evidence="3">
    <location>
        <begin position="90"/>
        <end position="123"/>
    </location>
</feature>
<keyword evidence="2 3" id="KW-0802">TPR repeat</keyword>
<sequence>MTDTSSPRLGSWTYQRALMLMSLCLLAGIAGGWTIRGIHPASADPARVVSAPQVTPTNTTQAPIPTQLKAMVDNQAAPQILRLKSDPRNVELLTSIGNVYYDAQQYPTAIDYYGRVLQLNASDAAVRTDMATAYWYIGNIDTAIAEFNTALTFAPNNANTLFNLGLVKWQGKHDSAGAIADWKKLLATNPNYEAKDKVEKMLADVEKQVAAKPGTKG</sequence>
<dbReference type="InterPro" id="IPR011990">
    <property type="entry name" value="TPR-like_helical_dom_sf"/>
</dbReference>
<accession>A0AAU7DHG0</accession>
<dbReference type="GO" id="GO:0016020">
    <property type="term" value="C:membrane"/>
    <property type="evidence" value="ECO:0007669"/>
    <property type="project" value="TreeGrafter"/>
</dbReference>
<gene>
    <name evidence="4" type="ORF">P8935_19510</name>
</gene>
<keyword evidence="1" id="KW-0677">Repeat</keyword>
<proteinExistence type="predicted"/>
<dbReference type="PANTHER" id="PTHR45831">
    <property type="entry name" value="LD24721P"/>
    <property type="match status" value="1"/>
</dbReference>
<dbReference type="GO" id="GO:0072380">
    <property type="term" value="C:TRC complex"/>
    <property type="evidence" value="ECO:0007669"/>
    <property type="project" value="TreeGrafter"/>
</dbReference>
<dbReference type="Pfam" id="PF13414">
    <property type="entry name" value="TPR_11"/>
    <property type="match status" value="1"/>
</dbReference>
<dbReference type="SUPFAM" id="SSF48452">
    <property type="entry name" value="TPR-like"/>
    <property type="match status" value="1"/>
</dbReference>
<dbReference type="GO" id="GO:0060090">
    <property type="term" value="F:molecular adaptor activity"/>
    <property type="evidence" value="ECO:0007669"/>
    <property type="project" value="TreeGrafter"/>
</dbReference>
<dbReference type="AlphaFoldDB" id="A0AAU7DHG0"/>
<dbReference type="EMBL" id="CP121196">
    <property type="protein sequence ID" value="XBH16749.1"/>
    <property type="molecule type" value="Genomic_DNA"/>
</dbReference>
<dbReference type="InterPro" id="IPR019734">
    <property type="entry name" value="TPR_rpt"/>
</dbReference>
<dbReference type="PANTHER" id="PTHR45831:SF2">
    <property type="entry name" value="LD24721P"/>
    <property type="match status" value="1"/>
</dbReference>